<comment type="caution">
    <text evidence="3">The sequence shown here is derived from an EMBL/GenBank/DDBJ whole genome shotgun (WGS) entry which is preliminary data.</text>
</comment>
<accession>A0A9R1CUA3</accession>
<feature type="domain" description="DUF7115" evidence="2">
    <location>
        <begin position="4"/>
        <end position="107"/>
    </location>
</feature>
<sequence length="341" mass="36724">MDALPELLSETVGNATVVDTVDIGGGDAVAVTHRATHVYRSDGLLSDESVETFEHDTDRLSVRSKRRKSEIHLEDIDSERSFTVASKVADPIVEAMLEGVLRTTGAIGADEEVIAQFRFSELTFVVTGTQLLEHVGSAVWDGDFDAVEHADLTGLDFEKGSVATQVVIETDRRRRRVKVPNEHAGGVRRAIQDAVFGFYGVSSLEELRAEFSAAAESEPGPDGAIGSDQAGNDRPSTDGPRTGSSESDASEETEQFVSADWTSADDRDTETTAWNTGMPEERSGISGSTGEASGDGASDPDVARLTKQVEALSEQVEHQTELIESQGELIEQLVDELRRGR</sequence>
<dbReference type="InterPro" id="IPR055539">
    <property type="entry name" value="DUF7115"/>
</dbReference>
<dbReference type="EMBL" id="JAHLKM010000016">
    <property type="protein sequence ID" value="MCQ4334025.1"/>
    <property type="molecule type" value="Genomic_DNA"/>
</dbReference>
<evidence type="ECO:0000259" key="2">
    <source>
        <dbReference type="Pfam" id="PF23428"/>
    </source>
</evidence>
<keyword evidence="4" id="KW-1185">Reference proteome</keyword>
<organism evidence="3 4">
    <name type="scientific">Natronomonas aquatica</name>
    <dbReference type="NCBI Taxonomy" id="2841590"/>
    <lineage>
        <taxon>Archaea</taxon>
        <taxon>Methanobacteriati</taxon>
        <taxon>Methanobacteriota</taxon>
        <taxon>Stenosarchaea group</taxon>
        <taxon>Halobacteria</taxon>
        <taxon>Halobacteriales</taxon>
        <taxon>Natronomonadaceae</taxon>
        <taxon>Natronomonas</taxon>
    </lineage>
</organism>
<dbReference type="Pfam" id="PF23428">
    <property type="entry name" value="DUF7115"/>
    <property type="match status" value="1"/>
</dbReference>
<feature type="region of interest" description="Disordered" evidence="1">
    <location>
        <begin position="212"/>
        <end position="302"/>
    </location>
</feature>
<evidence type="ECO:0000256" key="1">
    <source>
        <dbReference type="SAM" id="MobiDB-lite"/>
    </source>
</evidence>
<dbReference type="AlphaFoldDB" id="A0A9R1CUA3"/>
<evidence type="ECO:0000313" key="3">
    <source>
        <dbReference type="EMBL" id="MCQ4334025.1"/>
    </source>
</evidence>
<dbReference type="Proteomes" id="UP001139494">
    <property type="component" value="Unassembled WGS sequence"/>
</dbReference>
<reference evidence="3" key="1">
    <citation type="journal article" date="2023" name="Front. Microbiol.">
        <title>Genomic-based phylogenetic and metabolic analyses of the genus Natronomonas, and description of Natronomonas aquatica sp. nov.</title>
        <authorList>
            <person name="Garcia-Roldan A."/>
            <person name="Duran-Viseras A."/>
            <person name="de la Haba R.R."/>
            <person name="Corral P."/>
            <person name="Sanchez-Porro C."/>
            <person name="Ventosa A."/>
        </authorList>
    </citation>
    <scope>NUCLEOTIDE SEQUENCE</scope>
    <source>
        <strain evidence="3">F2-12</strain>
    </source>
</reference>
<dbReference type="RefSeq" id="WP_256030057.1">
    <property type="nucleotide sequence ID" value="NZ_JAHLKM010000016.1"/>
</dbReference>
<evidence type="ECO:0000313" key="4">
    <source>
        <dbReference type="Proteomes" id="UP001139494"/>
    </source>
</evidence>
<gene>
    <name evidence="3" type="ORF">KM295_11130</name>
</gene>
<protein>
    <recommendedName>
        <fullName evidence="2">DUF7115 domain-containing protein</fullName>
    </recommendedName>
</protein>
<proteinExistence type="predicted"/>
<name>A0A9R1CUA3_9EURY</name>